<name>A0A1X7T774_AMPQE</name>
<dbReference type="AlphaFoldDB" id="A0A1X7T774"/>
<dbReference type="OrthoDB" id="66620at2759"/>
<protein>
    <submittedName>
        <fullName evidence="2">Uncharacterized protein</fullName>
    </submittedName>
</protein>
<feature type="region of interest" description="Disordered" evidence="1">
    <location>
        <begin position="1"/>
        <end position="20"/>
    </location>
</feature>
<feature type="region of interest" description="Disordered" evidence="1">
    <location>
        <begin position="26"/>
        <end position="65"/>
    </location>
</feature>
<dbReference type="EnsemblMetazoa" id="Aqu2.1.10389_001">
    <property type="protein sequence ID" value="Aqu2.1.10389_001"/>
    <property type="gene ID" value="Aqu2.1.10389"/>
</dbReference>
<sequence length="65" mass="6850">TGLTDFQNTLVGGSVGPGLVRRGLTLAKDGESGRTRSTLLGRVSKADGRTDPPRPARKRTDGRTD</sequence>
<proteinExistence type="predicted"/>
<feature type="compositionally biased region" description="Polar residues" evidence="1">
    <location>
        <begin position="1"/>
        <end position="11"/>
    </location>
</feature>
<evidence type="ECO:0000256" key="1">
    <source>
        <dbReference type="SAM" id="MobiDB-lite"/>
    </source>
</evidence>
<feature type="compositionally biased region" description="Basic and acidic residues" evidence="1">
    <location>
        <begin position="44"/>
        <end position="65"/>
    </location>
</feature>
<organism evidence="2">
    <name type="scientific">Amphimedon queenslandica</name>
    <name type="common">Sponge</name>
    <dbReference type="NCBI Taxonomy" id="400682"/>
    <lineage>
        <taxon>Eukaryota</taxon>
        <taxon>Metazoa</taxon>
        <taxon>Porifera</taxon>
        <taxon>Demospongiae</taxon>
        <taxon>Heteroscleromorpha</taxon>
        <taxon>Haplosclerida</taxon>
        <taxon>Niphatidae</taxon>
        <taxon>Amphimedon</taxon>
    </lineage>
</organism>
<accession>A0A1X7T774</accession>
<reference evidence="2" key="1">
    <citation type="submission" date="2017-05" db="UniProtKB">
        <authorList>
            <consortium name="EnsemblMetazoa"/>
        </authorList>
    </citation>
    <scope>IDENTIFICATION</scope>
</reference>
<evidence type="ECO:0000313" key="2">
    <source>
        <dbReference type="EnsemblMetazoa" id="Aqu2.1.10389_001"/>
    </source>
</evidence>
<dbReference type="InParanoid" id="A0A1X7T774"/>